<evidence type="ECO:0000259" key="7">
    <source>
        <dbReference type="Pfam" id="PF14322"/>
    </source>
</evidence>
<comment type="subcellular location">
    <subcellularLocation>
        <location evidence="1">Cell outer membrane</location>
    </subcellularLocation>
</comment>
<sequence>MKIKNIKLIVAGLGITILGMTSCSDDFTNLEPQGSTSYGNFWKTEQDATEAVNSMYYYMKDEDMFARGFFWYINASDDMVTGRIKSDADNAKNFNLTGDESSLKWMYSQSYKIIRRANDVLANVPEMDINEGLKNRLMGEAYFMRAFHYFWISSTYGDAGENGGVPIVVVENMNDPAGSYTRPASVTENYAQIIEDLTTAADLLPLFTEMNPDDYGRAHKDAALAYIAKTNLYWAQYDSSKYSEVVTFADAVTNSGSGRALINTGNPDMDYRLLHSFENNWTSEYIWSVDSGIEGGSKLPGVMLENKGWGTYNGWGYYQPTEELYQAFEPGDKRREVTILKFGDEFQFFGETKRYQSENSLSGFQFNKYMYEYQFENPIGIYVNPNGDDPTTLYNVPIMRYAEVLLMKAEALIMLGQNGDVPLNMVRERAGVSAISNATMEDLKQERRVEFGGEFANRHFDLVRWGDAQEAYAKPLHGRIHDDRSNPDSPYTLTEIWPARSFDPGFMNVWPIPNETVSSSGISQNKGW</sequence>
<dbReference type="Pfam" id="PF14322">
    <property type="entry name" value="SusD-like_3"/>
    <property type="match status" value="1"/>
</dbReference>
<organism evidence="8 9">
    <name type="scientific">Arenibacter antarcticus</name>
    <dbReference type="NCBI Taxonomy" id="2040469"/>
    <lineage>
        <taxon>Bacteria</taxon>
        <taxon>Pseudomonadati</taxon>
        <taxon>Bacteroidota</taxon>
        <taxon>Flavobacteriia</taxon>
        <taxon>Flavobacteriales</taxon>
        <taxon>Flavobacteriaceae</taxon>
        <taxon>Arenibacter</taxon>
    </lineage>
</organism>
<evidence type="ECO:0000256" key="4">
    <source>
        <dbReference type="ARBA" id="ARBA00023136"/>
    </source>
</evidence>
<evidence type="ECO:0000313" key="9">
    <source>
        <dbReference type="Proteomes" id="UP001597532"/>
    </source>
</evidence>
<dbReference type="Proteomes" id="UP001597532">
    <property type="component" value="Unassembled WGS sequence"/>
</dbReference>
<dbReference type="InterPro" id="IPR011990">
    <property type="entry name" value="TPR-like_helical_dom_sf"/>
</dbReference>
<comment type="similarity">
    <text evidence="2">Belongs to the SusD family.</text>
</comment>
<evidence type="ECO:0000256" key="5">
    <source>
        <dbReference type="ARBA" id="ARBA00023237"/>
    </source>
</evidence>
<dbReference type="InterPro" id="IPR033985">
    <property type="entry name" value="SusD-like_N"/>
</dbReference>
<keyword evidence="4" id="KW-0472">Membrane</keyword>
<accession>A0ABW5VH47</accession>
<keyword evidence="3" id="KW-0732">Signal</keyword>
<evidence type="ECO:0000256" key="3">
    <source>
        <dbReference type="ARBA" id="ARBA00022729"/>
    </source>
</evidence>
<comment type="caution">
    <text evidence="8">The sequence shown here is derived from an EMBL/GenBank/DDBJ whole genome shotgun (WGS) entry which is preliminary data.</text>
</comment>
<dbReference type="Pfam" id="PF07980">
    <property type="entry name" value="SusD_RagB"/>
    <property type="match status" value="1"/>
</dbReference>
<protein>
    <submittedName>
        <fullName evidence="8">RagB/SusD family nutrient uptake outer membrane protein</fullName>
    </submittedName>
</protein>
<dbReference type="SUPFAM" id="SSF48452">
    <property type="entry name" value="TPR-like"/>
    <property type="match status" value="1"/>
</dbReference>
<name>A0ABW5VH47_9FLAO</name>
<feature type="domain" description="SusD-like N-terminal" evidence="7">
    <location>
        <begin position="86"/>
        <end position="231"/>
    </location>
</feature>
<evidence type="ECO:0000256" key="1">
    <source>
        <dbReference type="ARBA" id="ARBA00004442"/>
    </source>
</evidence>
<dbReference type="PROSITE" id="PS51257">
    <property type="entry name" value="PROKAR_LIPOPROTEIN"/>
    <property type="match status" value="1"/>
</dbReference>
<keyword evidence="5" id="KW-0998">Cell outer membrane</keyword>
<reference evidence="9" key="1">
    <citation type="journal article" date="2019" name="Int. J. Syst. Evol. Microbiol.">
        <title>The Global Catalogue of Microorganisms (GCM) 10K type strain sequencing project: providing services to taxonomists for standard genome sequencing and annotation.</title>
        <authorList>
            <consortium name="The Broad Institute Genomics Platform"/>
            <consortium name="The Broad Institute Genome Sequencing Center for Infectious Disease"/>
            <person name="Wu L."/>
            <person name="Ma J."/>
        </authorList>
    </citation>
    <scope>NUCLEOTIDE SEQUENCE [LARGE SCALE GENOMIC DNA]</scope>
    <source>
        <strain evidence="9">KCTC 52924</strain>
    </source>
</reference>
<proteinExistence type="inferred from homology"/>
<feature type="domain" description="RagB/SusD" evidence="6">
    <location>
        <begin position="310"/>
        <end position="528"/>
    </location>
</feature>
<dbReference type="Gene3D" id="1.25.40.390">
    <property type="match status" value="1"/>
</dbReference>
<keyword evidence="9" id="KW-1185">Reference proteome</keyword>
<evidence type="ECO:0000313" key="8">
    <source>
        <dbReference type="EMBL" id="MFD2790297.1"/>
    </source>
</evidence>
<evidence type="ECO:0000256" key="2">
    <source>
        <dbReference type="ARBA" id="ARBA00006275"/>
    </source>
</evidence>
<dbReference type="CDD" id="cd08977">
    <property type="entry name" value="SusD"/>
    <property type="match status" value="1"/>
</dbReference>
<gene>
    <name evidence="8" type="ORF">ACFS1K_11020</name>
</gene>
<dbReference type="InterPro" id="IPR012944">
    <property type="entry name" value="SusD_RagB_dom"/>
</dbReference>
<dbReference type="EMBL" id="JBHUOK010000030">
    <property type="protein sequence ID" value="MFD2790297.1"/>
    <property type="molecule type" value="Genomic_DNA"/>
</dbReference>
<dbReference type="RefSeq" id="WP_251805689.1">
    <property type="nucleotide sequence ID" value="NZ_CP166679.1"/>
</dbReference>
<evidence type="ECO:0000259" key="6">
    <source>
        <dbReference type="Pfam" id="PF07980"/>
    </source>
</evidence>